<reference evidence="1 2" key="1">
    <citation type="submission" date="2022-07" db="EMBL/GenBank/DDBJ databases">
        <title>Mucilaginibacter sp. JC4.</title>
        <authorList>
            <person name="Le V."/>
            <person name="Ko S.-R."/>
            <person name="Ahn C.-Y."/>
            <person name="Oh H.-M."/>
        </authorList>
    </citation>
    <scope>NUCLEOTIDE SEQUENCE [LARGE SCALE GENOMIC DNA]</scope>
    <source>
        <strain evidence="1 2">JC4</strain>
    </source>
</reference>
<sequence>MLRIAIPSTTISAKVFEQHTLLTPPNGTETEVSGELVLLFEDEEEAVAYLDKLEDYSTELDHKSPEKSVINALVSAITNDEFVQAYLR</sequence>
<organism evidence="1 2">
    <name type="scientific">Mucilaginibacter aquariorum</name>
    <dbReference type="NCBI Taxonomy" id="2967225"/>
    <lineage>
        <taxon>Bacteria</taxon>
        <taxon>Pseudomonadati</taxon>
        <taxon>Bacteroidota</taxon>
        <taxon>Sphingobacteriia</taxon>
        <taxon>Sphingobacteriales</taxon>
        <taxon>Sphingobacteriaceae</taxon>
        <taxon>Mucilaginibacter</taxon>
    </lineage>
</organism>
<comment type="caution">
    <text evidence="1">The sequence shown here is derived from an EMBL/GenBank/DDBJ whole genome shotgun (WGS) entry which is preliminary data.</text>
</comment>
<proteinExistence type="predicted"/>
<accession>A0ABT1SX23</accession>
<dbReference type="Proteomes" id="UP001204376">
    <property type="component" value="Unassembled WGS sequence"/>
</dbReference>
<keyword evidence="2" id="KW-1185">Reference proteome</keyword>
<name>A0ABT1SX23_9SPHI</name>
<evidence type="ECO:0000313" key="2">
    <source>
        <dbReference type="Proteomes" id="UP001204376"/>
    </source>
</evidence>
<protein>
    <submittedName>
        <fullName evidence="1">Uncharacterized protein</fullName>
    </submittedName>
</protein>
<gene>
    <name evidence="1" type="ORF">NPE20_02970</name>
</gene>
<evidence type="ECO:0000313" key="1">
    <source>
        <dbReference type="EMBL" id="MCQ6956899.1"/>
    </source>
</evidence>
<dbReference type="RefSeq" id="WP_256537111.1">
    <property type="nucleotide sequence ID" value="NZ_JANHOH010000001.1"/>
</dbReference>
<dbReference type="EMBL" id="JANHOH010000001">
    <property type="protein sequence ID" value="MCQ6956899.1"/>
    <property type="molecule type" value="Genomic_DNA"/>
</dbReference>